<keyword evidence="2" id="KW-1185">Reference proteome</keyword>
<dbReference type="KEGG" id="str:Sterm_1029"/>
<accession>D1AFL2</accession>
<dbReference type="EMBL" id="CP001739">
    <property type="protein sequence ID" value="ACZ07897.1"/>
    <property type="molecule type" value="Genomic_DNA"/>
</dbReference>
<dbReference type="HOGENOM" id="CLU_129768_0_0_0"/>
<proteinExistence type="predicted"/>
<name>D1AFL2_SEBTE</name>
<dbReference type="SUPFAM" id="SSF50249">
    <property type="entry name" value="Nucleic acid-binding proteins"/>
    <property type="match status" value="1"/>
</dbReference>
<dbReference type="RefSeq" id="WP_012860493.1">
    <property type="nucleotide sequence ID" value="NC_013517.1"/>
</dbReference>
<dbReference type="eggNOG" id="COG0539">
    <property type="taxonomic scope" value="Bacteria"/>
</dbReference>
<evidence type="ECO:0000313" key="2">
    <source>
        <dbReference type="Proteomes" id="UP000000845"/>
    </source>
</evidence>
<protein>
    <recommendedName>
        <fullName evidence="3">S1 motif domain-containing protein</fullName>
    </recommendedName>
</protein>
<organism evidence="1 2">
    <name type="scientific">Sebaldella termitidis (strain ATCC 33386 / NCTC 11300)</name>
    <dbReference type="NCBI Taxonomy" id="526218"/>
    <lineage>
        <taxon>Bacteria</taxon>
        <taxon>Fusobacteriati</taxon>
        <taxon>Fusobacteriota</taxon>
        <taxon>Fusobacteriia</taxon>
        <taxon>Fusobacteriales</taxon>
        <taxon>Leptotrichiaceae</taxon>
        <taxon>Sebaldella</taxon>
    </lineage>
</organism>
<dbReference type="InterPro" id="IPR012340">
    <property type="entry name" value="NA-bd_OB-fold"/>
</dbReference>
<reference evidence="2" key="1">
    <citation type="submission" date="2009-09" db="EMBL/GenBank/DDBJ databases">
        <title>The complete chromosome of Sebaldella termitidis ATCC 33386.</title>
        <authorList>
            <consortium name="US DOE Joint Genome Institute (JGI-PGF)"/>
            <person name="Lucas S."/>
            <person name="Copeland A."/>
            <person name="Lapidus A."/>
            <person name="Glavina del Rio T."/>
            <person name="Dalin E."/>
            <person name="Tice H."/>
            <person name="Bruce D."/>
            <person name="Goodwin L."/>
            <person name="Pitluck S."/>
            <person name="Kyrpides N."/>
            <person name="Mavromatis K."/>
            <person name="Ivanova N."/>
            <person name="Mikhailova N."/>
            <person name="Sims D."/>
            <person name="Meincke L."/>
            <person name="Brettin T."/>
            <person name="Detter J.C."/>
            <person name="Han C."/>
            <person name="Larimer F."/>
            <person name="Land M."/>
            <person name="Hauser L."/>
            <person name="Markowitz V."/>
            <person name="Cheng J.F."/>
            <person name="Hugenholtz P."/>
            <person name="Woyke T."/>
            <person name="Wu D."/>
            <person name="Eisen J.A."/>
        </authorList>
    </citation>
    <scope>NUCLEOTIDE SEQUENCE [LARGE SCALE GENOMIC DNA]</scope>
    <source>
        <strain evidence="2">ATCC 33386 / NCTC 11300</strain>
    </source>
</reference>
<gene>
    <name evidence="1" type="ordered locus">Sterm_1029</name>
</gene>
<sequence>MEYITFTFENETYWLELDEEKYALRQIILSEDGFAAISCRDDCLAEGMILTDEIDENILPIDNDEFEKIWNIYSFPYLNVWNEEKKKYPVGSQVKGFIKYFYPQGIIMEIDKIQGISDYDTCRKNSSPKNLYPGHKILGTVFGYDEKNMRLIISDSIAFE</sequence>
<reference evidence="1 2" key="2">
    <citation type="journal article" date="2010" name="Stand. Genomic Sci.">
        <title>Complete genome sequence of Sebaldella termitidis type strain (NCTC 11300).</title>
        <authorList>
            <person name="Harmon-Smith M."/>
            <person name="Celia L."/>
            <person name="Chertkov O."/>
            <person name="Lapidus A."/>
            <person name="Copeland A."/>
            <person name="Glavina Del Rio T."/>
            <person name="Nolan M."/>
            <person name="Lucas S."/>
            <person name="Tice H."/>
            <person name="Cheng J.F."/>
            <person name="Han C."/>
            <person name="Detter J.C."/>
            <person name="Bruce D."/>
            <person name="Goodwin L."/>
            <person name="Pitluck S."/>
            <person name="Pati A."/>
            <person name="Liolios K."/>
            <person name="Ivanova N."/>
            <person name="Mavromatis K."/>
            <person name="Mikhailova N."/>
            <person name="Chen A."/>
            <person name="Palaniappan K."/>
            <person name="Land M."/>
            <person name="Hauser L."/>
            <person name="Chang Y.J."/>
            <person name="Jeffries C.D."/>
            <person name="Brettin T."/>
            <person name="Goker M."/>
            <person name="Beck B."/>
            <person name="Bristow J."/>
            <person name="Eisen J.A."/>
            <person name="Markowitz V."/>
            <person name="Hugenholtz P."/>
            <person name="Kyrpides N.C."/>
            <person name="Klenk H.P."/>
            <person name="Chen F."/>
        </authorList>
    </citation>
    <scope>NUCLEOTIDE SEQUENCE [LARGE SCALE GENOMIC DNA]</scope>
    <source>
        <strain evidence="2">ATCC 33386 / NCTC 11300</strain>
    </source>
</reference>
<evidence type="ECO:0008006" key="3">
    <source>
        <dbReference type="Google" id="ProtNLM"/>
    </source>
</evidence>
<dbReference type="AlphaFoldDB" id="D1AFL2"/>
<evidence type="ECO:0000313" key="1">
    <source>
        <dbReference type="EMBL" id="ACZ07897.1"/>
    </source>
</evidence>
<dbReference type="Proteomes" id="UP000000845">
    <property type="component" value="Chromosome"/>
</dbReference>